<dbReference type="GO" id="GO:0045259">
    <property type="term" value="C:proton-transporting ATP synthase complex"/>
    <property type="evidence" value="ECO:0007669"/>
    <property type="project" value="UniProtKB-KW"/>
</dbReference>
<evidence type="ECO:0000256" key="4">
    <source>
        <dbReference type="ARBA" id="ARBA00011648"/>
    </source>
</evidence>
<dbReference type="InterPro" id="IPR020546">
    <property type="entry name" value="ATP_synth_F1_dsu/esu_N"/>
</dbReference>
<dbReference type="SUPFAM" id="SSF51344">
    <property type="entry name" value="Epsilon subunit of F1F0-ATP synthase N-terminal domain"/>
    <property type="match status" value="1"/>
</dbReference>
<keyword evidence="11 12" id="KW-0066">ATP synthesis</keyword>
<keyword evidence="16" id="KW-1185">Reference proteome</keyword>
<dbReference type="PANTHER" id="PTHR13822:SF10">
    <property type="entry name" value="ATP SYNTHASE EPSILON CHAIN, CHLOROPLASTIC"/>
    <property type="match status" value="1"/>
</dbReference>
<dbReference type="PANTHER" id="PTHR13822">
    <property type="entry name" value="ATP SYNTHASE DELTA/EPSILON CHAIN"/>
    <property type="match status" value="1"/>
</dbReference>
<keyword evidence="7 12" id="KW-0375">Hydrogen ion transport</keyword>
<dbReference type="Gene3D" id="2.60.15.10">
    <property type="entry name" value="F0F1 ATP synthase delta/epsilon subunit, N-terminal"/>
    <property type="match status" value="1"/>
</dbReference>
<dbReference type="RefSeq" id="WP_015396028.1">
    <property type="nucleotide sequence ID" value="NC_020294.1"/>
</dbReference>
<accession>M1LLI4</accession>
<dbReference type="GO" id="GO:0005886">
    <property type="term" value="C:plasma membrane"/>
    <property type="evidence" value="ECO:0007669"/>
    <property type="project" value="UniProtKB-SubCell"/>
</dbReference>
<dbReference type="Gene3D" id="1.20.5.440">
    <property type="entry name" value="ATP synthase delta/epsilon subunit, C-terminal domain"/>
    <property type="match status" value="1"/>
</dbReference>
<dbReference type="PATRIC" id="fig|1208919.3.peg.54"/>
<dbReference type="NCBIfam" id="TIGR01216">
    <property type="entry name" value="ATP_synt_epsi"/>
    <property type="match status" value="1"/>
</dbReference>
<reference evidence="15 16" key="1">
    <citation type="journal article" date="2013" name="Genome Biol. Evol.">
        <title>Genome evolution and phylogenomic analysis of candidatus kinetoplastibacterium, the betaproteobacterial endosymbionts of strigomonas and angomonas.</title>
        <authorList>
            <person name="Alves J.M."/>
            <person name="Serrano M.G."/>
            <person name="Maia da Silva F."/>
            <person name="Voegtly L.J."/>
            <person name="Matveyev A.V."/>
            <person name="Teixeira M.M."/>
            <person name="Camargo E.P."/>
            <person name="Buck G.A."/>
        </authorList>
    </citation>
    <scope>NUCLEOTIDE SEQUENCE [LARGE SCALE GENOMIC DNA]</scope>
    <source>
        <strain evidence="15 16">TCC079E</strain>
    </source>
</reference>
<dbReference type="InterPro" id="IPR001469">
    <property type="entry name" value="ATP_synth_F1_dsu/esu"/>
</dbReference>
<dbReference type="HAMAP" id="MF_00530">
    <property type="entry name" value="ATP_synth_epsil_bac"/>
    <property type="match status" value="1"/>
</dbReference>
<evidence type="ECO:0000259" key="14">
    <source>
        <dbReference type="Pfam" id="PF02823"/>
    </source>
</evidence>
<evidence type="ECO:0000256" key="2">
    <source>
        <dbReference type="ARBA" id="ARBA00004202"/>
    </source>
</evidence>
<keyword evidence="6 12" id="KW-1003">Cell membrane</keyword>
<evidence type="ECO:0000313" key="15">
    <source>
        <dbReference type="EMBL" id="AGF46617.1"/>
    </source>
</evidence>
<gene>
    <name evidence="12" type="primary">atpC</name>
    <name evidence="15" type="ORF">CDSE_0268</name>
</gene>
<protein>
    <recommendedName>
        <fullName evidence="12">ATP synthase epsilon chain</fullName>
    </recommendedName>
    <alternativeName>
        <fullName evidence="12">ATP synthase F1 sector epsilon subunit</fullName>
    </alternativeName>
    <alternativeName>
        <fullName evidence="12">F-ATPase epsilon subunit</fullName>
    </alternativeName>
</protein>
<sequence>MTRVMQVDIVSAVESIYSGKAKFVQLPADSGEIGILPGHTPLISRVCPGALRIVDLEGQEHNIFVAGGILEVQPNAVTVLTDTAIRASNLDEMRAVEAKRKVEETLRDNKHTVDILTVEAELNMLAVQARVARRFEKNKSYK</sequence>
<dbReference type="GO" id="GO:0046933">
    <property type="term" value="F:proton-transporting ATP synthase activity, rotational mechanism"/>
    <property type="evidence" value="ECO:0007669"/>
    <property type="project" value="UniProtKB-UniRule"/>
</dbReference>
<evidence type="ECO:0000256" key="6">
    <source>
        <dbReference type="ARBA" id="ARBA00022475"/>
    </source>
</evidence>
<dbReference type="GO" id="GO:0005524">
    <property type="term" value="F:ATP binding"/>
    <property type="evidence" value="ECO:0007669"/>
    <property type="project" value="UniProtKB-UniRule"/>
</dbReference>
<dbReference type="OrthoDB" id="9791445at2"/>
<dbReference type="KEGG" id="kde:CDSE_0268"/>
<comment type="subcellular location">
    <subcellularLocation>
        <location evidence="2 12">Cell membrane</location>
        <topology evidence="2 12">Peripheral membrane protein</topology>
    </subcellularLocation>
</comment>
<dbReference type="FunFam" id="2.60.15.10:FF:000001">
    <property type="entry name" value="ATP synthase epsilon chain"/>
    <property type="match status" value="1"/>
</dbReference>
<evidence type="ECO:0000256" key="7">
    <source>
        <dbReference type="ARBA" id="ARBA00022781"/>
    </source>
</evidence>
<organism evidence="15 16">
    <name type="scientific">Candidatus Kinetoplastidibacterium desouzai TCC079E</name>
    <dbReference type="NCBI Taxonomy" id="1208919"/>
    <lineage>
        <taxon>Bacteria</taxon>
        <taxon>Pseudomonadati</taxon>
        <taxon>Pseudomonadota</taxon>
        <taxon>Betaproteobacteria</taxon>
        <taxon>Candidatus Kinetoplastidibacterium</taxon>
    </lineage>
</organism>
<keyword evidence="9 12" id="KW-0472">Membrane</keyword>
<dbReference type="CDD" id="cd12152">
    <property type="entry name" value="F1-ATPase_delta"/>
    <property type="match status" value="1"/>
</dbReference>
<proteinExistence type="inferred from homology"/>
<dbReference type="Pfam" id="PF02823">
    <property type="entry name" value="ATP-synt_DE_N"/>
    <property type="match status" value="1"/>
</dbReference>
<dbReference type="EMBL" id="CP003803">
    <property type="protein sequence ID" value="AGF46617.1"/>
    <property type="molecule type" value="Genomic_DNA"/>
</dbReference>
<dbReference type="InterPro" id="IPR036771">
    <property type="entry name" value="ATPsynth_dsu/esu_N"/>
</dbReference>
<evidence type="ECO:0000256" key="8">
    <source>
        <dbReference type="ARBA" id="ARBA00023065"/>
    </source>
</evidence>
<dbReference type="STRING" id="1208919.CDSE_0268"/>
<evidence type="ECO:0000256" key="13">
    <source>
        <dbReference type="RuleBase" id="RU003656"/>
    </source>
</evidence>
<evidence type="ECO:0000313" key="16">
    <source>
        <dbReference type="Proteomes" id="UP000011547"/>
    </source>
</evidence>
<dbReference type="SUPFAM" id="SSF46604">
    <property type="entry name" value="Epsilon subunit of F1F0-ATP synthase C-terminal domain"/>
    <property type="match status" value="1"/>
</dbReference>
<comment type="function">
    <text evidence="1 12">Produces ATP from ADP in the presence of a proton gradient across the membrane.</text>
</comment>
<keyword evidence="10 12" id="KW-0139">CF(1)</keyword>
<evidence type="ECO:0000256" key="3">
    <source>
        <dbReference type="ARBA" id="ARBA00005712"/>
    </source>
</evidence>
<evidence type="ECO:0000256" key="1">
    <source>
        <dbReference type="ARBA" id="ARBA00003543"/>
    </source>
</evidence>
<evidence type="ECO:0000256" key="9">
    <source>
        <dbReference type="ARBA" id="ARBA00023136"/>
    </source>
</evidence>
<evidence type="ECO:0000256" key="10">
    <source>
        <dbReference type="ARBA" id="ARBA00023196"/>
    </source>
</evidence>
<feature type="domain" description="ATP synthase F1 complex delta/epsilon subunit N-terminal" evidence="14">
    <location>
        <begin position="5"/>
        <end position="84"/>
    </location>
</feature>
<keyword evidence="5 12" id="KW-0813">Transport</keyword>
<evidence type="ECO:0000256" key="12">
    <source>
        <dbReference type="HAMAP-Rule" id="MF_00530"/>
    </source>
</evidence>
<dbReference type="eggNOG" id="COG0355">
    <property type="taxonomic scope" value="Bacteria"/>
</dbReference>
<dbReference type="NCBIfam" id="NF001847">
    <property type="entry name" value="PRK00571.1-4"/>
    <property type="match status" value="1"/>
</dbReference>
<evidence type="ECO:0000256" key="5">
    <source>
        <dbReference type="ARBA" id="ARBA00022448"/>
    </source>
</evidence>
<dbReference type="InterPro" id="IPR036794">
    <property type="entry name" value="ATP_F1_dsu/esu_C_sf"/>
</dbReference>
<dbReference type="Proteomes" id="UP000011547">
    <property type="component" value="Chromosome"/>
</dbReference>
<dbReference type="AlphaFoldDB" id="M1LLI4"/>
<keyword evidence="8 12" id="KW-0406">Ion transport</keyword>
<name>M1LLI4_9PROT</name>
<evidence type="ECO:0000256" key="11">
    <source>
        <dbReference type="ARBA" id="ARBA00023310"/>
    </source>
</evidence>
<comment type="similarity">
    <text evidence="3 12 13">Belongs to the ATPase epsilon chain family.</text>
</comment>
<comment type="subunit">
    <text evidence="4 12 13">F-type ATPases have 2 components, CF(1) - the catalytic core - and CF(0) - the membrane proton channel. CF(1) has five subunits: alpha(3), beta(3), gamma(1), delta(1), epsilon(1). CF(0) has three main subunits: a, b and c.</text>
</comment>
<dbReference type="HOGENOM" id="CLU_084338_2_0_4"/>